<dbReference type="Gene3D" id="3.40.50.11380">
    <property type="match status" value="2"/>
</dbReference>
<dbReference type="SUPFAM" id="SSF48452">
    <property type="entry name" value="TPR-like"/>
    <property type="match status" value="4"/>
</dbReference>
<feature type="repeat" description="TPR" evidence="8">
    <location>
        <begin position="167"/>
        <end position="200"/>
    </location>
</feature>
<dbReference type="SMART" id="SM00028">
    <property type="entry name" value="TPR"/>
    <property type="match status" value="15"/>
</dbReference>
<dbReference type="Pfam" id="PF08242">
    <property type="entry name" value="Methyltransf_12"/>
    <property type="match status" value="1"/>
</dbReference>
<keyword evidence="13" id="KW-1185">Reference proteome</keyword>
<feature type="repeat" description="TPR" evidence="8">
    <location>
        <begin position="1812"/>
        <end position="1845"/>
    </location>
</feature>
<dbReference type="Pfam" id="PF13844">
    <property type="entry name" value="Glyco_transf_41"/>
    <property type="match status" value="4"/>
</dbReference>
<dbReference type="InterPro" id="IPR011990">
    <property type="entry name" value="TPR-like_helical_dom_sf"/>
</dbReference>
<feature type="domain" description="O-GlcNAc transferase C-terminal" evidence="11">
    <location>
        <begin position="624"/>
        <end position="800"/>
    </location>
</feature>
<feature type="repeat" description="TPR" evidence="8">
    <location>
        <begin position="1107"/>
        <end position="1140"/>
    </location>
</feature>
<evidence type="ECO:0000256" key="5">
    <source>
        <dbReference type="ARBA" id="ARBA00022679"/>
    </source>
</evidence>
<feature type="repeat" description="TPR" evidence="8">
    <location>
        <begin position="65"/>
        <end position="98"/>
    </location>
</feature>
<dbReference type="PROSITE" id="PS50005">
    <property type="entry name" value="TPR"/>
    <property type="match status" value="12"/>
</dbReference>
<dbReference type="Pfam" id="PF13414">
    <property type="entry name" value="TPR_11"/>
    <property type="match status" value="2"/>
</dbReference>
<dbReference type="CDD" id="cd02440">
    <property type="entry name" value="AdoMet_MTases"/>
    <property type="match status" value="1"/>
</dbReference>
<dbReference type="PANTHER" id="PTHR44835">
    <property type="entry name" value="UDP-N-ACETYLGLUCOSAMINE--PEPTIDE N-ACETYLGLUCOSAMINYLTRANSFERASE SPINDLY-RELATED"/>
    <property type="match status" value="1"/>
</dbReference>
<evidence type="ECO:0000256" key="2">
    <source>
        <dbReference type="ARBA" id="ARBA00005386"/>
    </source>
</evidence>
<keyword evidence="6" id="KW-0677">Repeat</keyword>
<dbReference type="InterPro" id="IPR051939">
    <property type="entry name" value="Glycosyltr_41/O-GlcNAc_trsf"/>
</dbReference>
<dbReference type="Gene3D" id="3.90.550.10">
    <property type="entry name" value="Spore Coat Polysaccharide Biosynthesis Protein SpsA, Chain A"/>
    <property type="match status" value="1"/>
</dbReference>
<comment type="pathway">
    <text evidence="1">Protein modification; protein glycosylation.</text>
</comment>
<organism evidence="12 13">
    <name type="scientific">Methylophilus luteus</name>
    <dbReference type="NCBI Taxonomy" id="640108"/>
    <lineage>
        <taxon>Bacteria</taxon>
        <taxon>Pseudomonadati</taxon>
        <taxon>Pseudomonadota</taxon>
        <taxon>Betaproteobacteria</taxon>
        <taxon>Nitrosomonadales</taxon>
        <taxon>Methylophilaceae</taxon>
        <taxon>Methylophilus</taxon>
    </lineage>
</organism>
<reference evidence="13" key="1">
    <citation type="journal article" date="2019" name="Int. J. Syst. Evol. Microbiol.">
        <title>The Global Catalogue of Microorganisms (GCM) 10K type strain sequencing project: providing services to taxonomists for standard genome sequencing and annotation.</title>
        <authorList>
            <consortium name="The Broad Institute Genomics Platform"/>
            <consortium name="The Broad Institute Genome Sequencing Center for Infectious Disease"/>
            <person name="Wu L."/>
            <person name="Ma J."/>
        </authorList>
    </citation>
    <scope>NUCLEOTIDE SEQUENCE [LARGE SCALE GENOMIC DNA]</scope>
    <source>
        <strain evidence="13">CCUG 58412</strain>
    </source>
</reference>
<feature type="domain" description="Methyltransferase type 12" evidence="10">
    <location>
        <begin position="2030"/>
        <end position="2128"/>
    </location>
</feature>
<evidence type="ECO:0000256" key="4">
    <source>
        <dbReference type="ARBA" id="ARBA00022676"/>
    </source>
</evidence>
<dbReference type="Pfam" id="PF13424">
    <property type="entry name" value="TPR_12"/>
    <property type="match status" value="1"/>
</dbReference>
<feature type="region of interest" description="Disordered" evidence="9">
    <location>
        <begin position="1763"/>
        <end position="1782"/>
    </location>
</feature>
<evidence type="ECO:0000256" key="9">
    <source>
        <dbReference type="SAM" id="MobiDB-lite"/>
    </source>
</evidence>
<dbReference type="PANTHER" id="PTHR44835:SF1">
    <property type="entry name" value="PROTEIN O-GLCNAC TRANSFERASE"/>
    <property type="match status" value="1"/>
</dbReference>
<dbReference type="InterPro" id="IPR029489">
    <property type="entry name" value="OGT/SEC/SPY_C"/>
</dbReference>
<evidence type="ECO:0000256" key="1">
    <source>
        <dbReference type="ARBA" id="ARBA00004922"/>
    </source>
</evidence>
<dbReference type="InterPro" id="IPR013217">
    <property type="entry name" value="Methyltransf_12"/>
</dbReference>
<feature type="repeat" description="TPR" evidence="8">
    <location>
        <begin position="371"/>
        <end position="404"/>
    </location>
</feature>
<dbReference type="Gene3D" id="3.40.50.150">
    <property type="entry name" value="Vaccinia Virus protein VP39"/>
    <property type="match status" value="1"/>
</dbReference>
<evidence type="ECO:0000259" key="11">
    <source>
        <dbReference type="Pfam" id="PF13844"/>
    </source>
</evidence>
<dbReference type="Pfam" id="PF13432">
    <property type="entry name" value="TPR_16"/>
    <property type="match status" value="1"/>
</dbReference>
<sequence length="2506" mass="277463">MQQLVEAWKQADWTKCLTLAQKITTDFPDEGLAWKLLGSLYQQQDQLTAAVDAFSQAARLLKKDAEVFYNLANVHAQLQQHAPAIRHYRHTLKLSPAFSRAYANWASVLKKTGQLKEAEKLLRRGLNLHQQDGRVNFELATLLHEADKPLEAIQYYREAAAIEPGNAIIFFNMAVALELLGNESEAIQAYETAIAHQPDYVEAYSHLGALYLKKANFEEAEQWLLAGYAVKPQELSILKHLAKLYRVTQRTREYQHYVDQVMQLQDFNAEQLNNVAAELLDQNLYAEAERYCKKALEQDPGNPYIYGNLGLIDNARSAFDKACLNFEKALELLPDSEVILSNYSISLRLLGRYPEAIASLEKAISLKPDHLSAYINLSSIYLDLGQAELAIELLEKVLAQDPGHVMALRNLLFSDSYVNHLTEAQHSSYVARLGQLMMQDVTPFQSWNLHQDDQRLRVGIVSADLRRHPVGYFIENWVKHFNPGQLEVYGYSTDGREDVLTHELKGHCNEWRSLAGLTDEQAARLIHNDGIHVLLDLSGLTGGTRLPVFAWKPAPVQAAWLGYWSTTGLPVMDHVIADPVSVNAQVAQRFTEQIAYLPHTRLCFTPPPFEIAVNALPAAESGLVTFGCYQNYTKVTDQVLTLWGRIFAAQPAARLRWQCKAFNDEAARAETVARLARVGISAERCDLLGMVTREAYLNSHHQVDMILDSFPFSGGTTTCEALWMGVPTLTLLGDTLIGRQGASMMTCAGLADWVADSADQYVEKAIDFASDLPALAATRAGLRAQVLQSPLMDAARFAQDFEALLFSLWQQASSSLAQHQLLAQAPVQAQFSGEQPVWIVSATRMTESAFWRDAALGRSLKRHMRQDARLVARIAYENTRGLSEIFNDAIAAAPDDALLVFIHDDVWIDENAFVQTMADGLQQYDVIGVAGNARIQPGQTGWCFVDTQFTWDDTAYLRGAVSHGQHAFGPASAYGAASGATQLMDGVFLAAYKKRLLQTQVRFDPQFDFHFYDLDFCRTATAAGLQLGVWPLRMTHQSGGAFGTQRWRDKYLQYAQKWETAPAVPSAALQDSIAEVFDLAAEQQQQGQYQSARELYQEILRIHPQHALSLHNLGLIAWEEQQYAPAIALFEQAYALAPEQWQLLRNYLHALHTSADPAFERVLAQALQTGLHTAAVNTLLASWGVAEQTSAVSPLQAEETALLALFEQAQYAEMQQRLDALLQQHPDWLTGWKMLSDVRMLLKQDAREPASRALALNAQDPVEHCYYGLVLKAQGELSAAALAFEQAIALKPDYAAAYNNLGIVLKDLGAVDKAISHFKQALALQPGDAGCFSNLLFCMSHAQNIAAADLLQAHQAYAALYEAPLTAHWQPHGNDRDLERPLKIGFVSADLRAHSVPHFLKPLLLGLASDQQLELHAYYNHALSDEVSTQLRQYFASWKDVAALTDEALAESIRHDAIDILIDLSGHTAGNRLLTFARKPAPVQISWLGYMNTTGLSAMDYYLSDDALTPAGEFDAQFTEKLVQLPLNAPFMPDASMPDVAELPALRNGYITFGCFNRPNKITQQTVALWAQLMQAVPDSRMLLGGMAAADDHSHLYSWFAQAGITAERLTFVARSSLPDYLQQYQQVDICLDTFPSSGVTTTAHALWMGVPTLCLSGDRLSSRGAMALMQHAGLHDWVAGDAQAWVEQGAALCADLATLAQVRTGMRDRLQQSLLSQPAKLSATLADALRVMWRRWCQNQPAHSFNMQLLAEDSDALASPAAQLTGNKPMTGSKKITSKGPTMETLATKPAPAETASAAQAVSQQTLEQSVEEVLQLAIQHQEKGELNAAAALYQEILAIEPKHDVAYYGLGLIALQESAKTALPLLEQAVILAPQTQDYWTAYVHALMQTTDQKEVTEVIAFARQHGLSETAIEQLSQACQEFYAQAAPVVAAPAVAASQKPARVGGYIYRAQDNFYQRAQVEAFGYQDAGNAEQRLYDIIRQARDKSVFSDELAAKATDWPSYYHLTSQRANLLRPFADKIAGGKVLELGAGCGAITRFLGELGGEVVVVEGSPNRARIIGQRCAELPNVNVFCDLIQSYETDEKFDVVTLIGVLEYAQVYVKEADPLRTLLQKAKAFLKEDGMLIVAIENQLGLKYFNGAPEDHMGQAMYGINDSYSTTSPITFGRVELDALIRSVGFETTELYVPLPDYKTPVTVIYPEGFNTAHKAAGWDIGALAAGSVVHDRQSPRHPTFSLENAWKVLARNNLVEDMANSFMFVAYPEKQAAKQHPDVLAAHYGCQRQAVFSKETQFVHADQAVTTRTRSTAETAKLLQADWELAPYHDGTLWMDKLTQLVNRPNWRVEDLSAWAKVWVSALAANTTQGVHTLPEFAGKTDLLPSQYFDATPTNFVVDAQGQGHFFDLEWDFAIPLPVSFVALRGLFLTLHRIRGCAKPHASTPSNIGGLSLAVLETLGYTYQDHELQAFISVFNRLQNLIQGLPEQHVNGLTAEFSRAALPVRQLFT</sequence>
<accession>A0ABW3F429</accession>
<dbReference type="InterPro" id="IPR019734">
    <property type="entry name" value="TPR_rpt"/>
</dbReference>
<keyword evidence="5" id="KW-0808">Transferase</keyword>
<feature type="repeat" description="TPR" evidence="8">
    <location>
        <begin position="31"/>
        <end position="64"/>
    </location>
</feature>
<dbReference type="Proteomes" id="UP001597128">
    <property type="component" value="Unassembled WGS sequence"/>
</dbReference>
<dbReference type="EC" id="2.4.1.255" evidence="3"/>
<dbReference type="Gene3D" id="3.40.50.2000">
    <property type="entry name" value="Glycogen Phosphorylase B"/>
    <property type="match status" value="2"/>
</dbReference>
<comment type="similarity">
    <text evidence="2">Belongs to the glycosyltransferase 41 family. O-GlcNAc transferase subfamily.</text>
</comment>
<evidence type="ECO:0000313" key="12">
    <source>
        <dbReference type="EMBL" id="MFD0912322.1"/>
    </source>
</evidence>
<feature type="domain" description="O-GlcNAc transferase C-terminal" evidence="11">
    <location>
        <begin position="1368"/>
        <end position="1526"/>
    </location>
</feature>
<dbReference type="EMBL" id="JBHTKB010000001">
    <property type="protein sequence ID" value="MFD0912322.1"/>
    <property type="molecule type" value="Genomic_DNA"/>
</dbReference>
<evidence type="ECO:0000256" key="8">
    <source>
        <dbReference type="PROSITE-ProRule" id="PRU00339"/>
    </source>
</evidence>
<keyword evidence="4" id="KW-0328">Glycosyltransferase</keyword>
<dbReference type="RefSeq" id="WP_379055144.1">
    <property type="nucleotide sequence ID" value="NZ_JBHTKB010000001.1"/>
</dbReference>
<evidence type="ECO:0000256" key="3">
    <source>
        <dbReference type="ARBA" id="ARBA00011970"/>
    </source>
</evidence>
<dbReference type="InterPro" id="IPR029063">
    <property type="entry name" value="SAM-dependent_MTases_sf"/>
</dbReference>
<dbReference type="SUPFAM" id="SSF53335">
    <property type="entry name" value="S-adenosyl-L-methionine-dependent methyltransferases"/>
    <property type="match status" value="1"/>
</dbReference>
<dbReference type="SUPFAM" id="SSF53448">
    <property type="entry name" value="Nucleotide-diphospho-sugar transferases"/>
    <property type="match status" value="1"/>
</dbReference>
<feature type="repeat" description="TPR" evidence="8">
    <location>
        <begin position="1261"/>
        <end position="1294"/>
    </location>
</feature>
<feature type="repeat" description="TPR" evidence="8">
    <location>
        <begin position="337"/>
        <end position="370"/>
    </location>
</feature>
<feature type="repeat" description="TPR" evidence="8">
    <location>
        <begin position="303"/>
        <end position="336"/>
    </location>
</feature>
<gene>
    <name evidence="12" type="ORF">ACFQ1Z_02075</name>
</gene>
<keyword evidence="7 8" id="KW-0802">TPR repeat</keyword>
<comment type="caution">
    <text evidence="12">The sequence shown here is derived from an EMBL/GenBank/DDBJ whole genome shotgun (WGS) entry which is preliminary data.</text>
</comment>
<protein>
    <recommendedName>
        <fullName evidence="3">protein O-GlcNAc transferase</fullName>
        <ecNumber evidence="3">2.4.1.255</ecNumber>
    </recommendedName>
</protein>
<feature type="repeat" description="TPR" evidence="8">
    <location>
        <begin position="1073"/>
        <end position="1106"/>
    </location>
</feature>
<evidence type="ECO:0000259" key="10">
    <source>
        <dbReference type="Pfam" id="PF08242"/>
    </source>
</evidence>
<feature type="repeat" description="TPR" evidence="8">
    <location>
        <begin position="201"/>
        <end position="234"/>
    </location>
</feature>
<feature type="repeat" description="TPR" evidence="8">
    <location>
        <begin position="1295"/>
        <end position="1328"/>
    </location>
</feature>
<feature type="domain" description="O-GlcNAc transferase C-terminal" evidence="11">
    <location>
        <begin position="442"/>
        <end position="600"/>
    </location>
</feature>
<dbReference type="PROSITE" id="PS50293">
    <property type="entry name" value="TPR_REGION"/>
    <property type="match status" value="1"/>
</dbReference>
<dbReference type="Pfam" id="PF14559">
    <property type="entry name" value="TPR_19"/>
    <property type="match status" value="1"/>
</dbReference>
<dbReference type="InterPro" id="IPR029044">
    <property type="entry name" value="Nucleotide-diphossugar_trans"/>
</dbReference>
<evidence type="ECO:0000313" key="13">
    <source>
        <dbReference type="Proteomes" id="UP001597128"/>
    </source>
</evidence>
<evidence type="ECO:0000256" key="6">
    <source>
        <dbReference type="ARBA" id="ARBA00022737"/>
    </source>
</evidence>
<name>A0ABW3F429_9PROT</name>
<evidence type="ECO:0000256" key="7">
    <source>
        <dbReference type="ARBA" id="ARBA00022803"/>
    </source>
</evidence>
<dbReference type="Gene3D" id="1.25.40.10">
    <property type="entry name" value="Tetratricopeptide repeat domain"/>
    <property type="match status" value="5"/>
</dbReference>
<feature type="domain" description="O-GlcNAc transferase C-terminal" evidence="11">
    <location>
        <begin position="1547"/>
        <end position="1716"/>
    </location>
</feature>
<proteinExistence type="inferred from homology"/>